<proteinExistence type="predicted"/>
<sequence length="454" mass="50885">MESESKKQGDALMQENEPNFEKHIDDIVKAIGDKLERNVIANELRRYVDEYGIDLATAKESIVRKHYGNPNELSVAGEKLLAQVGPGESSVSFKAKIVSVYKKEINTKEGSKKTIYEGEIGDASSRLRYTFWDDEFKFQPNDVVEISNAYTKSWNDIITVNIGDRAVMKTIEDNDLKELDLGIVTNNNTQSGQKLDVVNLKPGMRNVSVKLRVIDVEPRKINIKGEEKTIFGGNIGDQSGTCRFTSWEDHNIVAGNAYSVENAYVKEFNGPDLQFGEYTKFTELENDDLPSLSDYEAGMNYTLAQLDERNGASDAVVEGHVFNIREGSGLIFRDKETKRLIRNGDDRKNAEPDLRVKMIFDDGSGSCTAYLNREITEKLIGRDLDSCLEFVKENFGPEALLEEMEDALLLKPLKLRGFARSDEYGLSFFAKSCEAATEIDVPNAARQFLAALEG</sequence>
<evidence type="ECO:0000313" key="3">
    <source>
        <dbReference type="Proteomes" id="UP000183403"/>
    </source>
</evidence>
<dbReference type="InterPro" id="IPR051231">
    <property type="entry name" value="SOSS-B"/>
</dbReference>
<protein>
    <recommendedName>
        <fullName evidence="4">OB domain-containing protein</fullName>
    </recommendedName>
</protein>
<evidence type="ECO:0008006" key="4">
    <source>
        <dbReference type="Google" id="ProtNLM"/>
    </source>
</evidence>
<dbReference type="CDD" id="cd04491">
    <property type="entry name" value="SoSSB_OBF"/>
    <property type="match status" value="2"/>
</dbReference>
<dbReference type="InterPro" id="IPR012340">
    <property type="entry name" value="NA-bd_OB-fold"/>
</dbReference>
<evidence type="ECO:0000313" key="2">
    <source>
        <dbReference type="EMBL" id="OIR13641.1"/>
    </source>
</evidence>
<dbReference type="PANTHER" id="PTHR13356">
    <property type="entry name" value="OB FOLD NUCLEIC ACID BINDING PROTEIN-RELATED"/>
    <property type="match status" value="1"/>
</dbReference>
<dbReference type="Proteomes" id="UP000183403">
    <property type="component" value="Unassembled WGS sequence"/>
</dbReference>
<gene>
    <name evidence="2" type="ORF">BEU03_02010</name>
</gene>
<dbReference type="GO" id="GO:0000724">
    <property type="term" value="P:double-strand break repair via homologous recombination"/>
    <property type="evidence" value="ECO:0007669"/>
    <property type="project" value="TreeGrafter"/>
</dbReference>
<organism evidence="2 3">
    <name type="scientific">Marine Group III euryarchaeote CG-Epi6</name>
    <dbReference type="NCBI Taxonomy" id="1889000"/>
    <lineage>
        <taxon>Archaea</taxon>
        <taxon>Methanobacteriati</taxon>
        <taxon>Thermoplasmatota</taxon>
        <taxon>Thermoplasmata</taxon>
        <taxon>Candidatus Thermoprofundales</taxon>
    </lineage>
</organism>
<dbReference type="GO" id="GO:0003677">
    <property type="term" value="F:DNA binding"/>
    <property type="evidence" value="ECO:0007669"/>
    <property type="project" value="UniProtKB-KW"/>
</dbReference>
<keyword evidence="1" id="KW-0238">DNA-binding</keyword>
<accession>A0A1J5SYK6</accession>
<dbReference type="PANTHER" id="PTHR13356:SF0">
    <property type="entry name" value="SOSS COMPLEX SUBUNIT B HOMOLOG"/>
    <property type="match status" value="1"/>
</dbReference>
<comment type="caution">
    <text evidence="2">The sequence shown here is derived from an EMBL/GenBank/DDBJ whole genome shotgun (WGS) entry which is preliminary data.</text>
</comment>
<evidence type="ECO:0000256" key="1">
    <source>
        <dbReference type="ARBA" id="ARBA00023125"/>
    </source>
</evidence>
<dbReference type="AlphaFoldDB" id="A0A1J5SYK6"/>
<dbReference type="Gene3D" id="2.40.50.140">
    <property type="entry name" value="Nucleic acid-binding proteins"/>
    <property type="match status" value="2"/>
</dbReference>
<dbReference type="EMBL" id="MIYV01000007">
    <property type="protein sequence ID" value="OIR13641.1"/>
    <property type="molecule type" value="Genomic_DNA"/>
</dbReference>
<name>A0A1J5SYK6_9ARCH</name>
<dbReference type="SUPFAM" id="SSF50249">
    <property type="entry name" value="Nucleic acid-binding proteins"/>
    <property type="match status" value="3"/>
</dbReference>
<dbReference type="GO" id="GO:0010212">
    <property type="term" value="P:response to ionizing radiation"/>
    <property type="evidence" value="ECO:0007669"/>
    <property type="project" value="TreeGrafter"/>
</dbReference>
<reference evidence="2 3" key="1">
    <citation type="submission" date="2016-08" db="EMBL/GenBank/DDBJ databases">
        <title>New Insights into Marine Group III Euryarchaeota, from dark to light.</title>
        <authorList>
            <person name="Haro-Moreno J.M."/>
            <person name="Rodriguez-Valera F."/>
            <person name="Lopez-Garcia P."/>
            <person name="Moreira D."/>
            <person name="Martin-Cuadrado A.B."/>
        </authorList>
    </citation>
    <scope>NUCLEOTIDE SEQUENCE [LARGE SCALE GENOMIC DNA]</scope>
    <source>
        <strain evidence="2">CG-Epi6</strain>
    </source>
</reference>